<dbReference type="Proteomes" id="UP000078555">
    <property type="component" value="Unassembled WGS sequence"/>
</dbReference>
<evidence type="ECO:0000313" key="3">
    <source>
        <dbReference type="Proteomes" id="UP000078550"/>
    </source>
</evidence>
<reference evidence="1" key="1">
    <citation type="submission" date="2016-05" db="EMBL/GenBank/DDBJ databases">
        <authorList>
            <person name="Lavstsen T."/>
            <person name="Jespersen J.S."/>
        </authorList>
    </citation>
    <scope>NUCLEOTIDE SEQUENCE [LARGE SCALE GENOMIC DNA]</scope>
</reference>
<accession>A0A1A8YWT8</accession>
<keyword evidence="4" id="KW-1185">Reference proteome</keyword>
<dbReference type="Proteomes" id="UP000078550">
    <property type="component" value="Unassembled WGS sequence"/>
</dbReference>
<evidence type="ECO:0000313" key="1">
    <source>
        <dbReference type="EMBL" id="SBT36006.1"/>
    </source>
</evidence>
<evidence type="ECO:0000313" key="2">
    <source>
        <dbReference type="EMBL" id="SBT53993.1"/>
    </source>
</evidence>
<dbReference type="EMBL" id="FLRE01000111">
    <property type="protein sequence ID" value="SBT36006.1"/>
    <property type="molecule type" value="Genomic_DNA"/>
</dbReference>
<evidence type="ECO:0000313" key="4">
    <source>
        <dbReference type="Proteomes" id="UP000078555"/>
    </source>
</evidence>
<gene>
    <name evidence="2" type="ORF">POVWA1_065340</name>
    <name evidence="1" type="ORF">POVWA2_027810</name>
</gene>
<dbReference type="EMBL" id="FLRD01000466">
    <property type="protein sequence ID" value="SBT53993.1"/>
    <property type="molecule type" value="Genomic_DNA"/>
</dbReference>
<reference evidence="3" key="2">
    <citation type="submission" date="2016-05" db="EMBL/GenBank/DDBJ databases">
        <authorList>
            <person name="Naeem Raeece"/>
        </authorList>
    </citation>
    <scope>NUCLEOTIDE SEQUENCE [LARGE SCALE GENOMIC DNA]</scope>
</reference>
<reference evidence="4" key="3">
    <citation type="submission" date="2016-05" db="EMBL/GenBank/DDBJ databases">
        <authorList>
            <person name="Naeem R."/>
        </authorList>
    </citation>
    <scope>NUCLEOTIDE SEQUENCE [LARGE SCALE GENOMIC DNA]</scope>
</reference>
<proteinExistence type="predicted"/>
<protein>
    <submittedName>
        <fullName evidence="1">Uncharacterized protein</fullName>
    </submittedName>
</protein>
<organism evidence="1 3">
    <name type="scientific">Plasmodium ovale wallikeri</name>
    <dbReference type="NCBI Taxonomy" id="864142"/>
    <lineage>
        <taxon>Eukaryota</taxon>
        <taxon>Sar</taxon>
        <taxon>Alveolata</taxon>
        <taxon>Apicomplexa</taxon>
        <taxon>Aconoidasida</taxon>
        <taxon>Haemosporida</taxon>
        <taxon>Plasmodiidae</taxon>
        <taxon>Plasmodium</taxon>
        <taxon>Plasmodium (Plasmodium)</taxon>
    </lineage>
</organism>
<sequence length="80" mass="9155">MLNVFACADSHEKWAFLKKDATSSYAYAYAYPCAYVQIRVSPPKWTSSLSCQTNSQKRNAHLPCCSALQKMKRLFKDNQI</sequence>
<dbReference type="AlphaFoldDB" id="A0A1A8YWT8"/>
<name>A0A1A8YWT8_PLAOA</name>